<accession>A0A9Q4CA06</accession>
<dbReference type="EMBL" id="JAPMKV010000002">
    <property type="protein sequence ID" value="MCX7444323.1"/>
    <property type="molecule type" value="Genomic_DNA"/>
</dbReference>
<name>A0A9Q4CA06_9CORY</name>
<dbReference type="Proteomes" id="UP001071478">
    <property type="component" value="Unassembled WGS sequence"/>
</dbReference>
<evidence type="ECO:0000313" key="5">
    <source>
        <dbReference type="Proteomes" id="UP001071478"/>
    </source>
</evidence>
<keyword evidence="1" id="KW-0812">Transmembrane</keyword>
<dbReference type="InterPro" id="IPR013974">
    <property type="entry name" value="SAF"/>
</dbReference>
<dbReference type="CDD" id="cd11614">
    <property type="entry name" value="SAF_CpaB_FlgA_like"/>
    <property type="match status" value="1"/>
</dbReference>
<gene>
    <name evidence="3" type="ORF">OS125_03555</name>
    <name evidence="4" type="ORF">OS129_08125</name>
</gene>
<reference evidence="4" key="1">
    <citation type="submission" date="2022-11" db="EMBL/GenBank/DDBJ databases">
        <title>Corynebacterium sp. isolated from Penguins.</title>
        <authorList>
            <person name="Sedlar K."/>
            <person name="Svec P."/>
        </authorList>
    </citation>
    <scope>NUCLEOTIDE SEQUENCE</scope>
    <source>
        <strain evidence="3">P7003</strain>
        <strain evidence="4">P7374</strain>
    </source>
</reference>
<dbReference type="Pfam" id="PF08666">
    <property type="entry name" value="SAF"/>
    <property type="match status" value="1"/>
</dbReference>
<evidence type="ECO:0000256" key="1">
    <source>
        <dbReference type="SAM" id="Phobius"/>
    </source>
</evidence>
<dbReference type="RefSeq" id="WP_248168293.1">
    <property type="nucleotide sequence ID" value="NZ_JALNJA010000003.1"/>
</dbReference>
<keyword evidence="6" id="KW-1185">Reference proteome</keyword>
<evidence type="ECO:0000313" key="4">
    <source>
        <dbReference type="EMBL" id="MCX7468838.1"/>
    </source>
</evidence>
<feature type="domain" description="SAF" evidence="2">
    <location>
        <begin position="66"/>
        <end position="128"/>
    </location>
</feature>
<sequence>MRLPDTRRSVSRTARTAEGPSRLDSLITRIRTPGWRRNRAVRQLLALALVVTAAVIALSSTRNTDPWAVVLNRSVTAGTELTGEDLDLVRVPARLLPEGALDSVDGGVGRIIVTSADPGQILTETLLVGPGMTARLIDVPESAPSRGGPTLVPLRLADPTVIPFLMHGDTVTVLTAAGGDAPAPDTPGPGVEPGFRVIAEGARVVLAGAPGDGRGQGAATVLLALPEQDAGKVAALSLGSPVTVVLTGSRARGLG</sequence>
<keyword evidence="1" id="KW-0472">Membrane</keyword>
<evidence type="ECO:0000313" key="6">
    <source>
        <dbReference type="Proteomes" id="UP001081709"/>
    </source>
</evidence>
<keyword evidence="1" id="KW-1133">Transmembrane helix</keyword>
<dbReference type="AlphaFoldDB" id="A0A9Q4CA06"/>
<organism evidence="4 5">
    <name type="scientific">Corynebacterium pygosceleis</name>
    <dbReference type="NCBI Taxonomy" id="2800406"/>
    <lineage>
        <taxon>Bacteria</taxon>
        <taxon>Bacillati</taxon>
        <taxon>Actinomycetota</taxon>
        <taxon>Actinomycetes</taxon>
        <taxon>Mycobacteriales</taxon>
        <taxon>Corynebacteriaceae</taxon>
        <taxon>Corynebacterium</taxon>
    </lineage>
</organism>
<comment type="caution">
    <text evidence="4">The sequence shown here is derived from an EMBL/GenBank/DDBJ whole genome shotgun (WGS) entry which is preliminary data.</text>
</comment>
<proteinExistence type="predicted"/>
<dbReference type="EMBL" id="JAPMKU010000003">
    <property type="protein sequence ID" value="MCX7468838.1"/>
    <property type="molecule type" value="Genomic_DNA"/>
</dbReference>
<feature type="transmembrane region" description="Helical" evidence="1">
    <location>
        <begin position="40"/>
        <end position="58"/>
    </location>
</feature>
<dbReference type="SMART" id="SM00858">
    <property type="entry name" value="SAF"/>
    <property type="match status" value="1"/>
</dbReference>
<evidence type="ECO:0000313" key="3">
    <source>
        <dbReference type="EMBL" id="MCX7444323.1"/>
    </source>
</evidence>
<evidence type="ECO:0000259" key="2">
    <source>
        <dbReference type="SMART" id="SM00858"/>
    </source>
</evidence>
<dbReference type="Proteomes" id="UP001081709">
    <property type="component" value="Unassembled WGS sequence"/>
</dbReference>
<protein>
    <submittedName>
        <fullName evidence="4">SAF domain-containing protein</fullName>
    </submittedName>
</protein>